<organism evidence="2">
    <name type="scientific">Cacopsylla melanoneura</name>
    <dbReference type="NCBI Taxonomy" id="428564"/>
    <lineage>
        <taxon>Eukaryota</taxon>
        <taxon>Metazoa</taxon>
        <taxon>Ecdysozoa</taxon>
        <taxon>Arthropoda</taxon>
        <taxon>Hexapoda</taxon>
        <taxon>Insecta</taxon>
        <taxon>Pterygota</taxon>
        <taxon>Neoptera</taxon>
        <taxon>Paraneoptera</taxon>
        <taxon>Hemiptera</taxon>
        <taxon>Sternorrhyncha</taxon>
        <taxon>Psylloidea</taxon>
        <taxon>Psyllidae</taxon>
        <taxon>Psyllinae</taxon>
        <taxon>Cacopsylla</taxon>
    </lineage>
</organism>
<reference evidence="2" key="1">
    <citation type="submission" date="2021-05" db="EMBL/GenBank/DDBJ databases">
        <authorList>
            <person name="Alioto T."/>
            <person name="Alioto T."/>
            <person name="Gomez Garrido J."/>
        </authorList>
    </citation>
    <scope>NUCLEOTIDE SEQUENCE</scope>
</reference>
<keyword evidence="1" id="KW-0472">Membrane</keyword>
<proteinExistence type="predicted"/>
<sequence length="125" mass="14222">MLRDFIPSFKSSLSSSSSTTPFPSSFFPCLGVTSFPNSSHLFNTCQEIPKHISPIARGSLPYKVSHLTPLFSRVFLKLLSFYISLPSPLSSLLFCLLLFTSSFPSFRIYSLFYFLCIFFPFPFQM</sequence>
<feature type="transmembrane region" description="Helical" evidence="1">
    <location>
        <begin position="79"/>
        <end position="100"/>
    </location>
</feature>
<evidence type="ECO:0000313" key="2">
    <source>
        <dbReference type="EMBL" id="CAG6689831.1"/>
    </source>
</evidence>
<dbReference type="AlphaFoldDB" id="A0A8D8TR01"/>
<feature type="transmembrane region" description="Helical" evidence="1">
    <location>
        <begin position="106"/>
        <end position="123"/>
    </location>
</feature>
<dbReference type="EMBL" id="HBUF01294279">
    <property type="protein sequence ID" value="CAG6689831.1"/>
    <property type="molecule type" value="Transcribed_RNA"/>
</dbReference>
<keyword evidence="1" id="KW-0812">Transmembrane</keyword>
<evidence type="ECO:0000256" key="1">
    <source>
        <dbReference type="SAM" id="Phobius"/>
    </source>
</evidence>
<name>A0A8D8TR01_9HEMI</name>
<accession>A0A8D8TR01</accession>
<protein>
    <submittedName>
        <fullName evidence="2">Uncharacterized protein</fullName>
    </submittedName>
</protein>
<keyword evidence="1" id="KW-1133">Transmembrane helix</keyword>